<dbReference type="OrthoDB" id="19025at10239"/>
<organism evidence="1 2">
    <name type="scientific">Enterobacter phage E-2</name>
    <dbReference type="NCBI Taxonomy" id="1636313"/>
    <lineage>
        <taxon>Viruses</taxon>
        <taxon>Duplodnaviria</taxon>
        <taxon>Heunggongvirae</taxon>
        <taxon>Uroviricota</taxon>
        <taxon>Caudoviricetes</taxon>
        <taxon>Autographivirales</taxon>
        <taxon>Autotranscriptaviridae</taxon>
        <taxon>Studiervirinae</taxon>
        <taxon>Teetrevirus</taxon>
        <taxon>Teetrevirus E2</taxon>
    </lineage>
</organism>
<name>A0A0E3JTA0_9CAUD</name>
<dbReference type="RefSeq" id="YP_009226192.1">
    <property type="nucleotide sequence ID" value="NC_029102.1"/>
</dbReference>
<evidence type="ECO:0000313" key="2">
    <source>
        <dbReference type="Proteomes" id="UP000033013"/>
    </source>
</evidence>
<keyword evidence="2" id="KW-1185">Reference proteome</keyword>
<sequence length="100" mass="11282">MAMTKKFKVSFDVTAKMPSDVQAALEKDILHLCKQVGSGAIVPNGKQKEMIVQFLTYGMEGVMAFIVRSSFREAIKDMHKEYSDKDCFKLSPATVREVFK</sequence>
<protein>
    <submittedName>
        <fullName evidence="1">HNS binding protein</fullName>
    </submittedName>
</protein>
<accession>A0A0E3JTA0</accession>
<reference evidence="1 2" key="1">
    <citation type="submission" date="2015-02" db="EMBL/GenBank/DDBJ databases">
        <title>Potential of phage cocktails in the inactivation of Enterobacter cloacae.</title>
        <authorList>
            <person name="Klumpp J."/>
            <person name="Almeida A."/>
        </authorList>
    </citation>
    <scope>NUCLEOTIDE SEQUENCE [LARGE SCALE GENOMIC DNA]</scope>
</reference>
<evidence type="ECO:0000313" key="1">
    <source>
        <dbReference type="EMBL" id="AKA61548.1"/>
    </source>
</evidence>
<dbReference type="GeneID" id="26797349"/>
<dbReference type="EMBL" id="KP791805">
    <property type="protein sequence ID" value="AKA61548.1"/>
    <property type="molecule type" value="Genomic_DNA"/>
</dbReference>
<dbReference type="KEGG" id="vg:26797349"/>
<proteinExistence type="predicted"/>
<dbReference type="InterPro" id="IPR022611">
    <property type="entry name" value="Phage_T7_5.5"/>
</dbReference>
<dbReference type="Pfam" id="PF11247">
    <property type="entry name" value="Phage_T7_55"/>
    <property type="match status" value="1"/>
</dbReference>
<dbReference type="Proteomes" id="UP000033013">
    <property type="component" value="Segment"/>
</dbReference>